<dbReference type="RefSeq" id="WP_256030693.1">
    <property type="nucleotide sequence ID" value="NZ_JAHLKM010000030.1"/>
</dbReference>
<keyword evidence="2" id="KW-1185">Reference proteome</keyword>
<dbReference type="EMBL" id="JAHLKM010000030">
    <property type="protein sequence ID" value="MCQ4334629.1"/>
    <property type="molecule type" value="Genomic_DNA"/>
</dbReference>
<proteinExistence type="predicted"/>
<name>A0A9R1CW09_9EURY</name>
<comment type="caution">
    <text evidence="1">The sequence shown here is derived from an EMBL/GenBank/DDBJ whole genome shotgun (WGS) entry which is preliminary data.</text>
</comment>
<accession>A0A9R1CW09</accession>
<organism evidence="1 2">
    <name type="scientific">Natronomonas aquatica</name>
    <dbReference type="NCBI Taxonomy" id="2841590"/>
    <lineage>
        <taxon>Archaea</taxon>
        <taxon>Methanobacteriati</taxon>
        <taxon>Methanobacteriota</taxon>
        <taxon>Stenosarchaea group</taxon>
        <taxon>Halobacteria</taxon>
        <taxon>Halobacteriales</taxon>
        <taxon>Natronomonadaceae</taxon>
        <taxon>Natronomonas</taxon>
    </lineage>
</organism>
<reference evidence="1" key="1">
    <citation type="journal article" date="2023" name="Front. Microbiol.">
        <title>Genomic-based phylogenetic and metabolic analyses of the genus Natronomonas, and description of Natronomonas aquatica sp. nov.</title>
        <authorList>
            <person name="Garcia-Roldan A."/>
            <person name="Duran-Viseras A."/>
            <person name="de la Haba R.R."/>
            <person name="Corral P."/>
            <person name="Sanchez-Porro C."/>
            <person name="Ventosa A."/>
        </authorList>
    </citation>
    <scope>NUCLEOTIDE SEQUENCE</scope>
    <source>
        <strain evidence="1">F2-12</strain>
    </source>
</reference>
<dbReference type="Proteomes" id="UP001139494">
    <property type="component" value="Unassembled WGS sequence"/>
</dbReference>
<evidence type="ECO:0000313" key="1">
    <source>
        <dbReference type="EMBL" id="MCQ4334629.1"/>
    </source>
</evidence>
<sequence>MSDDEPPELGDVMQFPDEQRDDEYRWIVLFEDDYENVAIDVDGNVGVKVDITQTGELMRLAAESLAALSHRDAVGDDVLRDMAERLEQEVDPDA</sequence>
<gene>
    <name evidence="1" type="ORF">KM295_14310</name>
</gene>
<protein>
    <submittedName>
        <fullName evidence="1">Uncharacterized protein</fullName>
    </submittedName>
</protein>
<dbReference type="AlphaFoldDB" id="A0A9R1CW09"/>
<evidence type="ECO:0000313" key="2">
    <source>
        <dbReference type="Proteomes" id="UP001139494"/>
    </source>
</evidence>